<keyword evidence="6" id="KW-0539">Nucleus</keyword>
<dbReference type="InterPro" id="IPR015943">
    <property type="entry name" value="WD40/YVTN_repeat-like_dom_sf"/>
</dbReference>
<accession>A0A2J7QK66</accession>
<feature type="repeat" description="WD" evidence="8">
    <location>
        <begin position="118"/>
        <end position="159"/>
    </location>
</feature>
<evidence type="ECO:0000256" key="6">
    <source>
        <dbReference type="ARBA" id="ARBA00023242"/>
    </source>
</evidence>
<dbReference type="FunCoup" id="A0A2J7QK66">
    <property type="interactions" value="1256"/>
</dbReference>
<dbReference type="AlphaFoldDB" id="A0A2J7QK66"/>
<evidence type="ECO:0000256" key="5">
    <source>
        <dbReference type="ARBA" id="ARBA00022737"/>
    </source>
</evidence>
<keyword evidence="11" id="KW-1185">Reference proteome</keyword>
<dbReference type="InterPro" id="IPR036322">
    <property type="entry name" value="WD40_repeat_dom_sf"/>
</dbReference>
<reference evidence="10 11" key="1">
    <citation type="submission" date="2017-12" db="EMBL/GenBank/DDBJ databases">
        <title>Hemimetabolous genomes reveal molecular basis of termite eusociality.</title>
        <authorList>
            <person name="Harrison M.C."/>
            <person name="Jongepier E."/>
            <person name="Robertson H.M."/>
            <person name="Arning N."/>
            <person name="Bitard-Feildel T."/>
            <person name="Chao H."/>
            <person name="Childers C.P."/>
            <person name="Dinh H."/>
            <person name="Doddapaneni H."/>
            <person name="Dugan S."/>
            <person name="Gowin J."/>
            <person name="Greiner C."/>
            <person name="Han Y."/>
            <person name="Hu H."/>
            <person name="Hughes D.S.T."/>
            <person name="Huylmans A.-K."/>
            <person name="Kemena C."/>
            <person name="Kremer L.P.M."/>
            <person name="Lee S.L."/>
            <person name="Lopez-Ezquerra A."/>
            <person name="Mallet L."/>
            <person name="Monroy-Kuhn J.M."/>
            <person name="Moser A."/>
            <person name="Murali S.C."/>
            <person name="Muzny D.M."/>
            <person name="Otani S."/>
            <person name="Piulachs M.-D."/>
            <person name="Poelchau M."/>
            <person name="Qu J."/>
            <person name="Schaub F."/>
            <person name="Wada-Katsumata A."/>
            <person name="Worley K.C."/>
            <person name="Xie Q."/>
            <person name="Ylla G."/>
            <person name="Poulsen M."/>
            <person name="Gibbs R.A."/>
            <person name="Schal C."/>
            <person name="Richards S."/>
            <person name="Belles X."/>
            <person name="Korb J."/>
            <person name="Bornberg-Bauer E."/>
        </authorList>
    </citation>
    <scope>NUCLEOTIDE SEQUENCE [LARGE SCALE GENOMIC DNA]</scope>
    <source>
        <tissue evidence="10">Whole body</tissue>
    </source>
</reference>
<evidence type="ECO:0000256" key="1">
    <source>
        <dbReference type="ARBA" id="ARBA00004604"/>
    </source>
</evidence>
<proteinExistence type="predicted"/>
<keyword evidence="5" id="KW-0677">Repeat</keyword>
<comment type="subcellular location">
    <subcellularLocation>
        <location evidence="1">Nucleus</location>
        <location evidence="1">Nucleolus</location>
    </subcellularLocation>
</comment>
<dbReference type="SMART" id="SM00320">
    <property type="entry name" value="WD40"/>
    <property type="match status" value="6"/>
</dbReference>
<dbReference type="Proteomes" id="UP000235965">
    <property type="component" value="Unassembled WGS sequence"/>
</dbReference>
<organism evidence="10 11">
    <name type="scientific">Cryptotermes secundus</name>
    <dbReference type="NCBI Taxonomy" id="105785"/>
    <lineage>
        <taxon>Eukaryota</taxon>
        <taxon>Metazoa</taxon>
        <taxon>Ecdysozoa</taxon>
        <taxon>Arthropoda</taxon>
        <taxon>Hexapoda</taxon>
        <taxon>Insecta</taxon>
        <taxon>Pterygota</taxon>
        <taxon>Neoptera</taxon>
        <taxon>Polyneoptera</taxon>
        <taxon>Dictyoptera</taxon>
        <taxon>Blattodea</taxon>
        <taxon>Blattoidea</taxon>
        <taxon>Termitoidae</taxon>
        <taxon>Kalotermitidae</taxon>
        <taxon>Cryptotermitinae</taxon>
        <taxon>Cryptotermes</taxon>
    </lineage>
</organism>
<evidence type="ECO:0000256" key="7">
    <source>
        <dbReference type="ARBA" id="ARBA00045437"/>
    </source>
</evidence>
<sequence length="522" mass="57957">MAAFKKTNVKIFTKTGPNITPDTIYWKKLGVPALVKEFGSIDYIDFSPVEPHYFAVTCSVRVQIYNPITKVVQKNLSHFRETAYGGSFRSDGSLICVGGEECQVKLFDVSSKSLLRVFKGHSSAVHRCFFTLDKTHIASFSDDKSICLWDIPSESKVTSFSEHLDYVRAGAISPVSTDIILSGGYDNIVRMYDTRINASVFNMDHGAPVESVLFLPTGGVFLSAGGTEIRVWDAFTGGRLLAKLCQHHRTVTCLCLGSGNKRLLSASLDRHVKIYDISSYQVVHTLDYPNAVLSLDVSTRDETVVAGMVDGLVSISRREEETRPTKQERKKVSYRYAPDGFQATSVDTVVCEEKMDLISKHDVCLRKFQYSKAVDCVLMSYITNKKPAVTVGVFQELIRRKGLRAALAGREGKSLSAVLRFLIKYIGDYRFTRTLIDVANMLLDIYDGVDHSMEISVLLQRLAQRLREEEQLTEELLALQGALQLLLSGASVGESNNADSMTDVTNIQPSQSAQSTFVVNIT</sequence>
<evidence type="ECO:0000313" key="10">
    <source>
        <dbReference type="EMBL" id="PNF28959.1"/>
    </source>
</evidence>
<dbReference type="Pfam" id="PF09384">
    <property type="entry name" value="UTP15_C"/>
    <property type="match status" value="1"/>
</dbReference>
<evidence type="ECO:0000256" key="4">
    <source>
        <dbReference type="ARBA" id="ARBA00022574"/>
    </source>
</evidence>
<comment type="function">
    <text evidence="7">Ribosome biogenesis factor. Involved in nucleolar processing of pre-18S ribosomal RNA. Required for optimal pre-ribosomal RNA transcription by RNA polymerase I. Part of the small subunit (SSU) processome, first precursor of the small eukaryotic ribosomal subunit. During the assembly of the SSU processome in the nucleolus, many ribosome biogenesis factors, an RNA chaperone and ribosomal proteins associate with the nascent pre-rRNA and work in concert to generate RNA folding, modifications, rearrangements and cleavage as well as targeted degradation of pre-ribosomal RNA by the RNA exosome.</text>
</comment>
<dbReference type="EMBL" id="NEVH01013278">
    <property type="protein sequence ID" value="PNF28959.1"/>
    <property type="molecule type" value="Genomic_DNA"/>
</dbReference>
<dbReference type="Gene3D" id="2.130.10.10">
    <property type="entry name" value="YVTN repeat-like/Quinoprotein amine dehydrogenase"/>
    <property type="match status" value="2"/>
</dbReference>
<dbReference type="InParanoid" id="A0A2J7QK66"/>
<dbReference type="PANTHER" id="PTHR19924">
    <property type="entry name" value="UTP15 U3 SMALL NUCLEOLAR RNA-ASSOCIATED PROTEIN 15 FAMILY MEMBER"/>
    <property type="match status" value="1"/>
</dbReference>
<comment type="caution">
    <text evidence="10">The sequence shown here is derived from an EMBL/GenBank/DDBJ whole genome shotgun (WGS) entry which is preliminary data.</text>
</comment>
<dbReference type="InterPro" id="IPR018983">
    <property type="entry name" value="U3_snoRNA-assocProt_15_C"/>
</dbReference>
<evidence type="ECO:0000256" key="3">
    <source>
        <dbReference type="ARBA" id="ARBA00022552"/>
    </source>
</evidence>
<dbReference type="GO" id="GO:0006364">
    <property type="term" value="P:rRNA processing"/>
    <property type="evidence" value="ECO:0007669"/>
    <property type="project" value="UniProtKB-KW"/>
</dbReference>
<dbReference type="CDD" id="cd00200">
    <property type="entry name" value="WD40"/>
    <property type="match status" value="1"/>
</dbReference>
<dbReference type="InterPro" id="IPR001680">
    <property type="entry name" value="WD40_rpt"/>
</dbReference>
<feature type="domain" description="U3 small nucleolar RNA-associated protein 15 C-terminal" evidence="9">
    <location>
        <begin position="342"/>
        <end position="486"/>
    </location>
</feature>
<name>A0A2J7QK66_9NEOP</name>
<gene>
    <name evidence="10" type="ORF">B7P43_G15263</name>
</gene>
<feature type="repeat" description="WD" evidence="8">
    <location>
        <begin position="244"/>
        <end position="285"/>
    </location>
</feature>
<protein>
    <recommendedName>
        <fullName evidence="2">U3 small nucleolar RNA-associated protein 15 homolog</fullName>
    </recommendedName>
</protein>
<evidence type="ECO:0000259" key="9">
    <source>
        <dbReference type="Pfam" id="PF09384"/>
    </source>
</evidence>
<keyword evidence="4 8" id="KW-0853">WD repeat</keyword>
<evidence type="ECO:0000313" key="11">
    <source>
        <dbReference type="Proteomes" id="UP000235965"/>
    </source>
</evidence>
<dbReference type="SUPFAM" id="SSF50978">
    <property type="entry name" value="WD40 repeat-like"/>
    <property type="match status" value="1"/>
</dbReference>
<dbReference type="STRING" id="105785.A0A2J7QK66"/>
<dbReference type="GO" id="GO:0005730">
    <property type="term" value="C:nucleolus"/>
    <property type="evidence" value="ECO:0007669"/>
    <property type="project" value="UniProtKB-SubCell"/>
</dbReference>
<dbReference type="PROSITE" id="PS50294">
    <property type="entry name" value="WD_REPEATS_REGION"/>
    <property type="match status" value="1"/>
</dbReference>
<evidence type="ECO:0000256" key="8">
    <source>
        <dbReference type="PROSITE-ProRule" id="PRU00221"/>
    </source>
</evidence>
<evidence type="ECO:0000256" key="2">
    <source>
        <dbReference type="ARBA" id="ARBA00018260"/>
    </source>
</evidence>
<dbReference type="Pfam" id="PF00400">
    <property type="entry name" value="WD40"/>
    <property type="match status" value="3"/>
</dbReference>
<dbReference type="OrthoDB" id="431715at2759"/>
<dbReference type="PANTHER" id="PTHR19924:SF26">
    <property type="entry name" value="U3 SMALL NUCLEOLAR RNA-ASSOCIATED PROTEIN 15 HOMOLOG"/>
    <property type="match status" value="1"/>
</dbReference>
<dbReference type="GO" id="GO:0045943">
    <property type="term" value="P:positive regulation of transcription by RNA polymerase I"/>
    <property type="evidence" value="ECO:0007669"/>
    <property type="project" value="TreeGrafter"/>
</dbReference>
<dbReference type="PROSITE" id="PS50082">
    <property type="entry name" value="WD_REPEATS_2"/>
    <property type="match status" value="2"/>
</dbReference>
<keyword evidence="3" id="KW-0698">rRNA processing</keyword>